<dbReference type="Pfam" id="PF14534">
    <property type="entry name" value="DUF4440"/>
    <property type="match status" value="1"/>
</dbReference>
<feature type="domain" description="DUF4440" evidence="1">
    <location>
        <begin position="24"/>
        <end position="124"/>
    </location>
</feature>
<dbReference type="EMBL" id="CP045851">
    <property type="protein sequence ID" value="QGG95639.1"/>
    <property type="molecule type" value="Genomic_DNA"/>
</dbReference>
<gene>
    <name evidence="2" type="ORF">GH723_11335</name>
</gene>
<dbReference type="AlphaFoldDB" id="A0A5Q2RFN2"/>
<evidence type="ECO:0000313" key="3">
    <source>
        <dbReference type="Proteomes" id="UP000334019"/>
    </source>
</evidence>
<reference evidence="2 3" key="1">
    <citation type="submission" date="2019-11" db="EMBL/GenBank/DDBJ databases">
        <authorList>
            <person name="He Y."/>
        </authorList>
    </citation>
    <scope>NUCLEOTIDE SEQUENCE [LARGE SCALE GENOMIC DNA]</scope>
    <source>
        <strain evidence="2 3">SCSIO 58843</strain>
    </source>
</reference>
<dbReference type="RefSeq" id="WP_153759746.1">
    <property type="nucleotide sequence ID" value="NZ_CP045851.1"/>
</dbReference>
<accession>A0A5Q2RFN2</accession>
<dbReference type="SUPFAM" id="SSF54427">
    <property type="entry name" value="NTF2-like"/>
    <property type="match status" value="1"/>
</dbReference>
<name>A0A5Q2RFN2_9ACTN</name>
<protein>
    <submittedName>
        <fullName evidence="2">SgcJ/EcaC family oxidoreductase</fullName>
    </submittedName>
</protein>
<keyword evidence="3" id="KW-1185">Reference proteome</keyword>
<dbReference type="InterPro" id="IPR027843">
    <property type="entry name" value="DUF4440"/>
</dbReference>
<dbReference type="NCBIfam" id="TIGR02246">
    <property type="entry name" value="SgcJ/EcaC family oxidoreductase"/>
    <property type="match status" value="1"/>
</dbReference>
<dbReference type="KEGG" id="atq:GH723_11335"/>
<dbReference type="InterPro" id="IPR011944">
    <property type="entry name" value="Steroid_delta5-4_isomerase"/>
</dbReference>
<evidence type="ECO:0000313" key="2">
    <source>
        <dbReference type="EMBL" id="QGG95639.1"/>
    </source>
</evidence>
<sequence length="135" mass="14650">MDAHSEAEARDEIGRLVDQLNEQQFDVEEFLALHTDDVIIVNFGGRRVTGKDALREAMSAALGSSLAKVTTTVEVHDVHFVRPDVALVNATKYVSDERDGDEAFASTGSSTYVVTRDERSGWRVALAQTTPVAGA</sequence>
<dbReference type="Gene3D" id="3.10.450.50">
    <property type="match status" value="1"/>
</dbReference>
<dbReference type="Proteomes" id="UP000334019">
    <property type="component" value="Chromosome"/>
</dbReference>
<dbReference type="InterPro" id="IPR032710">
    <property type="entry name" value="NTF2-like_dom_sf"/>
</dbReference>
<evidence type="ECO:0000259" key="1">
    <source>
        <dbReference type="Pfam" id="PF14534"/>
    </source>
</evidence>
<proteinExistence type="predicted"/>
<organism evidence="2 3">
    <name type="scientific">Actinomarinicola tropica</name>
    <dbReference type="NCBI Taxonomy" id="2789776"/>
    <lineage>
        <taxon>Bacteria</taxon>
        <taxon>Bacillati</taxon>
        <taxon>Actinomycetota</taxon>
        <taxon>Acidimicrobiia</taxon>
        <taxon>Acidimicrobiales</taxon>
        <taxon>Iamiaceae</taxon>
        <taxon>Actinomarinicola</taxon>
    </lineage>
</organism>